<accession>A0A232FNS8</accession>
<evidence type="ECO:0000256" key="1">
    <source>
        <dbReference type="SAM" id="MobiDB-lite"/>
    </source>
</evidence>
<dbReference type="EMBL" id="NNAY01000005">
    <property type="protein sequence ID" value="OXU32170.1"/>
    <property type="molecule type" value="Genomic_DNA"/>
</dbReference>
<gene>
    <name evidence="2" type="ORF">TSAR_012299</name>
</gene>
<reference evidence="2 3" key="1">
    <citation type="journal article" date="2017" name="Curr. Biol.">
        <title>The Evolution of Venom by Co-option of Single-Copy Genes.</title>
        <authorList>
            <person name="Martinson E.O."/>
            <person name="Mrinalini"/>
            <person name="Kelkar Y.D."/>
            <person name="Chang C.H."/>
            <person name="Werren J.H."/>
        </authorList>
    </citation>
    <scope>NUCLEOTIDE SEQUENCE [LARGE SCALE GENOMIC DNA]</scope>
    <source>
        <strain evidence="2 3">Alberta</strain>
        <tissue evidence="2">Whole body</tissue>
    </source>
</reference>
<dbReference type="Proteomes" id="UP000215335">
    <property type="component" value="Unassembled WGS sequence"/>
</dbReference>
<comment type="caution">
    <text evidence="2">The sequence shown here is derived from an EMBL/GenBank/DDBJ whole genome shotgun (WGS) entry which is preliminary data.</text>
</comment>
<name>A0A232FNS8_9HYME</name>
<feature type="compositionally biased region" description="Basic and acidic residues" evidence="1">
    <location>
        <begin position="1"/>
        <end position="13"/>
    </location>
</feature>
<keyword evidence="3" id="KW-1185">Reference proteome</keyword>
<proteinExistence type="predicted"/>
<protein>
    <submittedName>
        <fullName evidence="2">Uncharacterized protein</fullName>
    </submittedName>
</protein>
<organism evidence="2 3">
    <name type="scientific">Trichomalopsis sarcophagae</name>
    <dbReference type="NCBI Taxonomy" id="543379"/>
    <lineage>
        <taxon>Eukaryota</taxon>
        <taxon>Metazoa</taxon>
        <taxon>Ecdysozoa</taxon>
        <taxon>Arthropoda</taxon>
        <taxon>Hexapoda</taxon>
        <taxon>Insecta</taxon>
        <taxon>Pterygota</taxon>
        <taxon>Neoptera</taxon>
        <taxon>Endopterygota</taxon>
        <taxon>Hymenoptera</taxon>
        <taxon>Apocrita</taxon>
        <taxon>Proctotrupomorpha</taxon>
        <taxon>Chalcidoidea</taxon>
        <taxon>Pteromalidae</taxon>
        <taxon>Pteromalinae</taxon>
        <taxon>Trichomalopsis</taxon>
    </lineage>
</organism>
<sequence length="75" mass="8330">MDVQKEEEKDEGRIANTQAVQTGDDELGRTVPQEQVNPRETDPLDRMEVEATAMVNPATDEPAAWGSKPPPQKKK</sequence>
<feature type="compositionally biased region" description="Basic and acidic residues" evidence="1">
    <location>
        <begin position="37"/>
        <end position="49"/>
    </location>
</feature>
<feature type="region of interest" description="Disordered" evidence="1">
    <location>
        <begin position="1"/>
        <end position="75"/>
    </location>
</feature>
<evidence type="ECO:0000313" key="3">
    <source>
        <dbReference type="Proteomes" id="UP000215335"/>
    </source>
</evidence>
<evidence type="ECO:0000313" key="2">
    <source>
        <dbReference type="EMBL" id="OXU32170.1"/>
    </source>
</evidence>
<dbReference type="AlphaFoldDB" id="A0A232FNS8"/>